<evidence type="ECO:0000256" key="5">
    <source>
        <dbReference type="ARBA" id="ARBA00022692"/>
    </source>
</evidence>
<dbReference type="OrthoDB" id="6044707at2759"/>
<dbReference type="GO" id="GO:0005737">
    <property type="term" value="C:cytoplasm"/>
    <property type="evidence" value="ECO:0007669"/>
    <property type="project" value="TreeGrafter"/>
</dbReference>
<dbReference type="InterPro" id="IPR008166">
    <property type="entry name" value="Glyco_transf_92"/>
</dbReference>
<dbReference type="Pfam" id="PF01697">
    <property type="entry name" value="Glyco_transf_92"/>
    <property type="match status" value="1"/>
</dbReference>
<evidence type="ECO:0000256" key="8">
    <source>
        <dbReference type="RuleBase" id="RU366017"/>
    </source>
</evidence>
<name>A0A9W2YLT3_BIOGL</name>
<dbReference type="PANTHER" id="PTHR21461">
    <property type="entry name" value="GLYCOSYLTRANSFERASE FAMILY 92 PROTEIN"/>
    <property type="match status" value="1"/>
</dbReference>
<dbReference type="GO" id="GO:0016757">
    <property type="term" value="F:glycosyltransferase activity"/>
    <property type="evidence" value="ECO:0007669"/>
    <property type="project" value="UniProtKB-UniRule"/>
</dbReference>
<evidence type="ECO:0000256" key="6">
    <source>
        <dbReference type="ARBA" id="ARBA00022989"/>
    </source>
</evidence>
<keyword evidence="5 8" id="KW-0812">Transmembrane</keyword>
<evidence type="ECO:0000313" key="9">
    <source>
        <dbReference type="Proteomes" id="UP001165740"/>
    </source>
</evidence>
<dbReference type="EC" id="2.4.1.-" evidence="8"/>
<dbReference type="OMA" id="TINWVLQ"/>
<keyword evidence="6 8" id="KW-1133">Transmembrane helix</keyword>
<evidence type="ECO:0000256" key="7">
    <source>
        <dbReference type="ARBA" id="ARBA00023136"/>
    </source>
</evidence>
<feature type="transmembrane region" description="Helical" evidence="8">
    <location>
        <begin position="12"/>
        <end position="32"/>
    </location>
</feature>
<dbReference type="AlphaFoldDB" id="A0A9W2YLT3"/>
<dbReference type="GeneID" id="106052922"/>
<dbReference type="Proteomes" id="UP001165740">
    <property type="component" value="Chromosome 13"/>
</dbReference>
<dbReference type="RefSeq" id="XP_055863625.1">
    <property type="nucleotide sequence ID" value="XM_056007650.1"/>
</dbReference>
<gene>
    <name evidence="10" type="primary">LOC106052922</name>
</gene>
<proteinExistence type="inferred from homology"/>
<evidence type="ECO:0000256" key="3">
    <source>
        <dbReference type="ARBA" id="ARBA00022676"/>
    </source>
</evidence>
<accession>A0A9W2YLT3</accession>
<organism evidence="9 10">
    <name type="scientific">Biomphalaria glabrata</name>
    <name type="common">Bloodfluke planorb</name>
    <name type="synonym">Freshwater snail</name>
    <dbReference type="NCBI Taxonomy" id="6526"/>
    <lineage>
        <taxon>Eukaryota</taxon>
        <taxon>Metazoa</taxon>
        <taxon>Spiralia</taxon>
        <taxon>Lophotrochozoa</taxon>
        <taxon>Mollusca</taxon>
        <taxon>Gastropoda</taxon>
        <taxon>Heterobranchia</taxon>
        <taxon>Euthyneura</taxon>
        <taxon>Panpulmonata</taxon>
        <taxon>Hygrophila</taxon>
        <taxon>Lymnaeoidea</taxon>
        <taxon>Planorbidae</taxon>
        <taxon>Biomphalaria</taxon>
    </lineage>
</organism>
<protein>
    <recommendedName>
        <fullName evidence="8">Glycosyltransferase family 92 protein</fullName>
        <ecNumber evidence="8">2.4.1.-</ecNumber>
    </recommendedName>
</protein>
<evidence type="ECO:0000256" key="1">
    <source>
        <dbReference type="ARBA" id="ARBA00004167"/>
    </source>
</evidence>
<sequence>MRRTVYYCFSLRNLLSVFVALVLVYILGYLLLTTPISKRNGKPKFLDIRTGVQERVSLTNSEVPPVVDEGYGAWIQGRSIEIMSAIKDLHHLNKSENRIVLIGFLQHTSNRNFVCCFRNSLESSDVEQVPAALDYIDLRFIVNFQNAVFSCLTPMGSNSLFNFVSFAPESCTQNMSSSLKIVYPVPRSFELAVCTKVAYSRLDPVRLVEWFEYMKLVGVSKVLTFYNSLHPDSMNVFKYYISTGFLELISYKPRSIKGITEINFTDDNSQTRQARQDKTLLVRDCQFRLGGYDYVMTIDFDEFPVPIAPYGTLNWIIQEMMLNFSDGSGFRLDPILMPPEWAKVKAGGLYHWQFNSGTYIAPYCRKWIYLPKHTWLASTHENIPKKGFKTYVIPSTLVHFLHFRSCKLEWQGIPCRNLSQTVQNELVLQRFGFSMFDSLRQVPLKDLIPNPRYIEYIKKYQKSPAQPPEGEEDMDEMLL</sequence>
<evidence type="ECO:0000313" key="10">
    <source>
        <dbReference type="RefSeq" id="XP_055863625.1"/>
    </source>
</evidence>
<keyword evidence="4 8" id="KW-0808">Transferase</keyword>
<keyword evidence="7 8" id="KW-0472">Membrane</keyword>
<keyword evidence="9" id="KW-1185">Reference proteome</keyword>
<dbReference type="PANTHER" id="PTHR21461:SF69">
    <property type="entry name" value="GLYCOSYLTRANSFERASE FAMILY 92 PROTEIN"/>
    <property type="match status" value="1"/>
</dbReference>
<reference evidence="10" key="1">
    <citation type="submission" date="2025-08" db="UniProtKB">
        <authorList>
            <consortium name="RefSeq"/>
        </authorList>
    </citation>
    <scope>IDENTIFICATION</scope>
</reference>
<evidence type="ECO:0000256" key="2">
    <source>
        <dbReference type="ARBA" id="ARBA00007647"/>
    </source>
</evidence>
<dbReference type="GO" id="GO:0016020">
    <property type="term" value="C:membrane"/>
    <property type="evidence" value="ECO:0007669"/>
    <property type="project" value="UniProtKB-SubCell"/>
</dbReference>
<comment type="subcellular location">
    <subcellularLocation>
        <location evidence="1">Membrane</location>
        <topology evidence="1">Single-pass membrane protein</topology>
    </subcellularLocation>
</comment>
<keyword evidence="3 8" id="KW-0328">Glycosyltransferase</keyword>
<comment type="similarity">
    <text evidence="2 8">Belongs to the glycosyltransferase 92 family.</text>
</comment>
<evidence type="ECO:0000256" key="4">
    <source>
        <dbReference type="ARBA" id="ARBA00022679"/>
    </source>
</evidence>